<name>A0A9D4ZFQ2_ADICA</name>
<dbReference type="PANTHER" id="PTHR33625:SF4">
    <property type="entry name" value="OS08G0179900 PROTEIN"/>
    <property type="match status" value="1"/>
</dbReference>
<dbReference type="AlphaFoldDB" id="A0A9D4ZFQ2"/>
<gene>
    <name evidence="2" type="ORF">GOP47_0013796</name>
</gene>
<keyword evidence="3" id="KW-1185">Reference proteome</keyword>
<evidence type="ECO:0000313" key="2">
    <source>
        <dbReference type="EMBL" id="KAI5071545.1"/>
    </source>
</evidence>
<dbReference type="Proteomes" id="UP000886520">
    <property type="component" value="Chromosome 13"/>
</dbReference>
<protein>
    <submittedName>
        <fullName evidence="2">Uncharacterized protein</fullName>
    </submittedName>
</protein>
<evidence type="ECO:0000313" key="3">
    <source>
        <dbReference type="Proteomes" id="UP000886520"/>
    </source>
</evidence>
<proteinExistence type="predicted"/>
<sequence length="270" mass="29781">MGGGTVFRGVTRLVGAATVGAAVAPTQSALCHVRPPASNSLREQESLSVILDDAQKEFCDVNPNEKNFKQFANVRFEQEESTAEKGEGCNGAALRQLVFYPPPTEEEVEEATKELHAALNFSIPAQGFVVEEDPSDSMVGLTTNAEDMDITSPSVQNRGLAPSSSSGNFTVENNPVIQAFQLLQSNPKVQEVVKSLARDPAVWNAMLSNEKVLELTQENSHDSQDSFGFDDDEDEDEDDDDFLEIKELACLDPWKRRFSQRKVQVQRTRQ</sequence>
<reference evidence="2" key="1">
    <citation type="submission" date="2021-01" db="EMBL/GenBank/DDBJ databases">
        <title>Adiantum capillus-veneris genome.</title>
        <authorList>
            <person name="Fang Y."/>
            <person name="Liao Q."/>
        </authorList>
    </citation>
    <scope>NUCLEOTIDE SEQUENCE</scope>
    <source>
        <strain evidence="2">H3</strain>
        <tissue evidence="2">Leaf</tissue>
    </source>
</reference>
<comment type="caution">
    <text evidence="2">The sequence shown here is derived from an EMBL/GenBank/DDBJ whole genome shotgun (WGS) entry which is preliminary data.</text>
</comment>
<accession>A0A9D4ZFQ2</accession>
<feature type="compositionally biased region" description="Acidic residues" evidence="1">
    <location>
        <begin position="228"/>
        <end position="241"/>
    </location>
</feature>
<dbReference type="EMBL" id="JABFUD020000013">
    <property type="protein sequence ID" value="KAI5071545.1"/>
    <property type="molecule type" value="Genomic_DNA"/>
</dbReference>
<organism evidence="2 3">
    <name type="scientific">Adiantum capillus-veneris</name>
    <name type="common">Maidenhair fern</name>
    <dbReference type="NCBI Taxonomy" id="13818"/>
    <lineage>
        <taxon>Eukaryota</taxon>
        <taxon>Viridiplantae</taxon>
        <taxon>Streptophyta</taxon>
        <taxon>Embryophyta</taxon>
        <taxon>Tracheophyta</taxon>
        <taxon>Polypodiopsida</taxon>
        <taxon>Polypodiidae</taxon>
        <taxon>Polypodiales</taxon>
        <taxon>Pteridineae</taxon>
        <taxon>Pteridaceae</taxon>
        <taxon>Vittarioideae</taxon>
        <taxon>Adiantum</taxon>
    </lineage>
</organism>
<feature type="region of interest" description="Disordered" evidence="1">
    <location>
        <begin position="216"/>
        <end position="241"/>
    </location>
</feature>
<dbReference type="OrthoDB" id="737041at2759"/>
<dbReference type="PANTHER" id="PTHR33625">
    <property type="entry name" value="OS08G0179900 PROTEIN"/>
    <property type="match status" value="1"/>
</dbReference>
<evidence type="ECO:0000256" key="1">
    <source>
        <dbReference type="SAM" id="MobiDB-lite"/>
    </source>
</evidence>